<evidence type="ECO:0000313" key="1">
    <source>
        <dbReference type="EMBL" id="KAI5648010.1"/>
    </source>
</evidence>
<protein>
    <submittedName>
        <fullName evidence="1">Uncharacterized protein</fullName>
    </submittedName>
</protein>
<dbReference type="Proteomes" id="UP001060085">
    <property type="component" value="Linkage Group LG08"/>
</dbReference>
<sequence length="96" mass="10504">MVNEMTIKKSRPGVGIASKETILRPKWHREAARNNEPHRGTGGKNNGTIGGKMGSLSQGPQPRKKALVSPSLNLSALSLTYQKDYQTKSTTSRRSQ</sequence>
<gene>
    <name evidence="1" type="ORF">M9H77_34015</name>
</gene>
<dbReference type="EMBL" id="CM044708">
    <property type="protein sequence ID" value="KAI5648010.1"/>
    <property type="molecule type" value="Genomic_DNA"/>
</dbReference>
<comment type="caution">
    <text evidence="1">The sequence shown here is derived from an EMBL/GenBank/DDBJ whole genome shotgun (WGS) entry which is preliminary data.</text>
</comment>
<proteinExistence type="predicted"/>
<evidence type="ECO:0000313" key="2">
    <source>
        <dbReference type="Proteomes" id="UP001060085"/>
    </source>
</evidence>
<reference evidence="2" key="1">
    <citation type="journal article" date="2023" name="Nat. Plants">
        <title>Single-cell RNA sequencing provides a high-resolution roadmap for understanding the multicellular compartmentation of specialized metabolism.</title>
        <authorList>
            <person name="Sun S."/>
            <person name="Shen X."/>
            <person name="Li Y."/>
            <person name="Li Y."/>
            <person name="Wang S."/>
            <person name="Li R."/>
            <person name="Zhang H."/>
            <person name="Shen G."/>
            <person name="Guo B."/>
            <person name="Wei J."/>
            <person name="Xu J."/>
            <person name="St-Pierre B."/>
            <person name="Chen S."/>
            <person name="Sun C."/>
        </authorList>
    </citation>
    <scope>NUCLEOTIDE SEQUENCE [LARGE SCALE GENOMIC DNA]</scope>
</reference>
<accession>A0ACB9ZNL0</accession>
<keyword evidence="2" id="KW-1185">Reference proteome</keyword>
<organism evidence="1 2">
    <name type="scientific">Catharanthus roseus</name>
    <name type="common">Madagascar periwinkle</name>
    <name type="synonym">Vinca rosea</name>
    <dbReference type="NCBI Taxonomy" id="4058"/>
    <lineage>
        <taxon>Eukaryota</taxon>
        <taxon>Viridiplantae</taxon>
        <taxon>Streptophyta</taxon>
        <taxon>Embryophyta</taxon>
        <taxon>Tracheophyta</taxon>
        <taxon>Spermatophyta</taxon>
        <taxon>Magnoliopsida</taxon>
        <taxon>eudicotyledons</taxon>
        <taxon>Gunneridae</taxon>
        <taxon>Pentapetalae</taxon>
        <taxon>asterids</taxon>
        <taxon>lamiids</taxon>
        <taxon>Gentianales</taxon>
        <taxon>Apocynaceae</taxon>
        <taxon>Rauvolfioideae</taxon>
        <taxon>Vinceae</taxon>
        <taxon>Catharanthinae</taxon>
        <taxon>Catharanthus</taxon>
    </lineage>
</organism>
<name>A0ACB9ZNL0_CATRO</name>